<organism evidence="1 2">
    <name type="scientific">Pseudanabaena yagii GIHE-NHR1</name>
    <dbReference type="NCBI Taxonomy" id="2722753"/>
    <lineage>
        <taxon>Bacteria</taxon>
        <taxon>Bacillati</taxon>
        <taxon>Cyanobacteriota</taxon>
        <taxon>Cyanophyceae</taxon>
        <taxon>Pseudanabaenales</taxon>
        <taxon>Pseudanabaenaceae</taxon>
        <taxon>Pseudanabaena</taxon>
        <taxon>Pseudanabaena yagii</taxon>
    </lineage>
</organism>
<protein>
    <recommendedName>
        <fullName evidence="3">Peptidase A2 domain-containing protein</fullName>
    </recommendedName>
</protein>
<comment type="caution">
    <text evidence="1">The sequence shown here is derived from an EMBL/GenBank/DDBJ whole genome shotgun (WGS) entry which is preliminary data.</text>
</comment>
<dbReference type="Gene3D" id="2.40.70.10">
    <property type="entry name" value="Acid Proteases"/>
    <property type="match status" value="1"/>
</dbReference>
<evidence type="ECO:0008006" key="3">
    <source>
        <dbReference type="Google" id="ProtNLM"/>
    </source>
</evidence>
<proteinExistence type="predicted"/>
<name>A0ABX1LQH5_9CYAN</name>
<dbReference type="PROSITE" id="PS00141">
    <property type="entry name" value="ASP_PROTEASE"/>
    <property type="match status" value="1"/>
</dbReference>
<gene>
    <name evidence="1" type="ORF">HC246_10155</name>
</gene>
<sequence length="139" mass="15171">MLNGQRFNFTEKVDSSGRSVVMPYLPLLLTNGSQSVEVVALLDTGASVNVLPYDMGLQLGAVWEDQTVIIPLSGNLSRSEAKGLVLSGTIGTFSSTLLAFAWTQSNDSPVILGHMNFFTEFNVCFYRHELAFEVCLVSM</sequence>
<dbReference type="InterPro" id="IPR021109">
    <property type="entry name" value="Peptidase_aspartic_dom_sf"/>
</dbReference>
<reference evidence="1 2" key="1">
    <citation type="submission" date="2020-03" db="EMBL/GenBank/DDBJ databases">
        <title>Draft Genome Sequence of 2-Methylisoborneol Producing Pseudanabaena yagii Strain GIHE-NHR1 Isolated from North Han River in South Korea.</title>
        <authorList>
            <person name="Jeong J."/>
        </authorList>
    </citation>
    <scope>NUCLEOTIDE SEQUENCE [LARGE SCALE GENOMIC DNA]</scope>
    <source>
        <strain evidence="1 2">GIHE-NHR1</strain>
    </source>
</reference>
<dbReference type="Proteomes" id="UP000738376">
    <property type="component" value="Unassembled WGS sequence"/>
</dbReference>
<dbReference type="EMBL" id="JAAVJL010000001">
    <property type="protein sequence ID" value="NMF58372.1"/>
    <property type="molecule type" value="Genomic_DNA"/>
</dbReference>
<keyword evidence="2" id="KW-1185">Reference proteome</keyword>
<evidence type="ECO:0000313" key="1">
    <source>
        <dbReference type="EMBL" id="NMF58372.1"/>
    </source>
</evidence>
<accession>A0ABX1LQH5</accession>
<evidence type="ECO:0000313" key="2">
    <source>
        <dbReference type="Proteomes" id="UP000738376"/>
    </source>
</evidence>
<dbReference type="RefSeq" id="WP_169363287.1">
    <property type="nucleotide sequence ID" value="NZ_JAAVJL010000001.1"/>
</dbReference>
<dbReference type="InterPro" id="IPR001969">
    <property type="entry name" value="Aspartic_peptidase_AS"/>
</dbReference>